<feature type="compositionally biased region" description="Basic residues" evidence="1">
    <location>
        <begin position="114"/>
        <end position="127"/>
    </location>
</feature>
<dbReference type="AlphaFoldDB" id="A0A1I5UVB4"/>
<evidence type="ECO:0000313" key="4">
    <source>
        <dbReference type="Proteomes" id="UP000199029"/>
    </source>
</evidence>
<feature type="compositionally biased region" description="Low complexity" evidence="1">
    <location>
        <begin position="63"/>
        <end position="89"/>
    </location>
</feature>
<reference evidence="4" key="1">
    <citation type="submission" date="2016-10" db="EMBL/GenBank/DDBJ databases">
        <authorList>
            <person name="Varghese N."/>
            <person name="Submissions S."/>
        </authorList>
    </citation>
    <scope>NUCLEOTIDE SEQUENCE [LARGE SCALE GENOMIC DNA]</scope>
    <source>
        <strain evidence="4">OR362-8,ATCC BAA-1266,JCM 13504</strain>
    </source>
</reference>
<proteinExistence type="predicted"/>
<dbReference type="RefSeq" id="WP_092669697.1">
    <property type="nucleotide sequence ID" value="NZ_FOXS01000001.1"/>
</dbReference>
<dbReference type="Proteomes" id="UP000199029">
    <property type="component" value="Unassembled WGS sequence"/>
</dbReference>
<feature type="chain" id="PRO_5011762598" evidence="2">
    <location>
        <begin position="22"/>
        <end position="127"/>
    </location>
</feature>
<feature type="compositionally biased region" description="Polar residues" evidence="1">
    <location>
        <begin position="45"/>
        <end position="62"/>
    </location>
</feature>
<protein>
    <submittedName>
        <fullName evidence="3">Uncharacterized protein</fullName>
    </submittedName>
</protein>
<keyword evidence="4" id="KW-1185">Reference proteome</keyword>
<feature type="signal peptide" evidence="2">
    <location>
        <begin position="1"/>
        <end position="21"/>
    </location>
</feature>
<feature type="region of interest" description="Disordered" evidence="1">
    <location>
        <begin position="21"/>
        <end position="127"/>
    </location>
</feature>
<keyword evidence="2" id="KW-0732">Signal</keyword>
<organism evidence="3 4">
    <name type="scientific">Hymenobacter arizonensis</name>
    <name type="common">Siccationidurans arizonensis</name>
    <dbReference type="NCBI Taxonomy" id="1227077"/>
    <lineage>
        <taxon>Bacteria</taxon>
        <taxon>Pseudomonadati</taxon>
        <taxon>Bacteroidota</taxon>
        <taxon>Cytophagia</taxon>
        <taxon>Cytophagales</taxon>
        <taxon>Hymenobacteraceae</taxon>
        <taxon>Hymenobacter</taxon>
    </lineage>
</organism>
<evidence type="ECO:0000256" key="1">
    <source>
        <dbReference type="SAM" id="MobiDB-lite"/>
    </source>
</evidence>
<accession>A0A1I5UVB4</accession>
<evidence type="ECO:0000313" key="3">
    <source>
        <dbReference type="EMBL" id="SFP98656.1"/>
    </source>
</evidence>
<gene>
    <name evidence="3" type="ORF">SAMN04515668_1070</name>
</gene>
<dbReference type="EMBL" id="FOXS01000001">
    <property type="protein sequence ID" value="SFP98656.1"/>
    <property type="molecule type" value="Genomic_DNA"/>
</dbReference>
<name>A0A1I5UVB4_HYMAR</name>
<feature type="compositionally biased region" description="Low complexity" evidence="1">
    <location>
        <begin position="21"/>
        <end position="38"/>
    </location>
</feature>
<evidence type="ECO:0000256" key="2">
    <source>
        <dbReference type="SAM" id="SignalP"/>
    </source>
</evidence>
<sequence length="127" mass="12923">MIKHLLPALALSLAFGINAQAQTTTPNTPTGNRTAGTTEAPVDPTSKTGQQISGATGNGAANTDTDTAPVAPGTTTPRTPTGNRTAGTTSQPIDPTSKVGQEIKGAPGTDTNRKTRKATKTKTKMPR</sequence>